<dbReference type="Proteomes" id="UP000230914">
    <property type="component" value="Unassembled WGS sequence"/>
</dbReference>
<dbReference type="CDD" id="cd08010">
    <property type="entry name" value="MltG_like"/>
    <property type="match status" value="1"/>
</dbReference>
<keyword evidence="3 7" id="KW-1133">Transmembrane helix</keyword>
<dbReference type="Pfam" id="PF02618">
    <property type="entry name" value="YceG"/>
    <property type="match status" value="1"/>
</dbReference>
<dbReference type="GO" id="GO:0005886">
    <property type="term" value="C:plasma membrane"/>
    <property type="evidence" value="ECO:0007669"/>
    <property type="project" value="UniProtKB-SubCell"/>
</dbReference>
<dbReference type="GO" id="GO:0008932">
    <property type="term" value="F:lytic endotransglycosylase activity"/>
    <property type="evidence" value="ECO:0007669"/>
    <property type="project" value="UniProtKB-UniRule"/>
</dbReference>
<keyword evidence="5 7" id="KW-0456">Lyase</keyword>
<comment type="subcellular location">
    <subcellularLocation>
        <location evidence="7">Cell membrane</location>
        <topology evidence="7">Single-pass membrane protein</topology>
    </subcellularLocation>
</comment>
<evidence type="ECO:0000313" key="9">
    <source>
        <dbReference type="Proteomes" id="UP000230914"/>
    </source>
</evidence>
<dbReference type="HAMAP" id="MF_02065">
    <property type="entry name" value="MltG"/>
    <property type="match status" value="1"/>
</dbReference>
<reference evidence="8 9" key="1">
    <citation type="submission" date="2017-10" db="EMBL/GenBank/DDBJ databases">
        <title>Novel microbial diversity and functional potential in the marine mammal oral microbiome.</title>
        <authorList>
            <person name="Dudek N.K."/>
            <person name="Sun C.L."/>
            <person name="Burstein D."/>
            <person name="Kantor R.S."/>
            <person name="Aliaga Goltsman D.S."/>
            <person name="Bik E.M."/>
            <person name="Thomas B.C."/>
            <person name="Banfield J.F."/>
            <person name="Relman D.A."/>
        </authorList>
    </citation>
    <scope>NUCLEOTIDE SEQUENCE [LARGE SCALE GENOMIC DNA]</scope>
    <source>
        <strain evidence="8">DOLJORAL78_61_10</strain>
    </source>
</reference>
<gene>
    <name evidence="7" type="primary">mltG</name>
    <name evidence="8" type="ORF">CSA55_01520</name>
</gene>
<keyword evidence="1 7" id="KW-1003">Cell membrane</keyword>
<evidence type="ECO:0000256" key="6">
    <source>
        <dbReference type="ARBA" id="ARBA00023316"/>
    </source>
</evidence>
<comment type="function">
    <text evidence="7">Functions as a peptidoglycan terminase that cleaves nascent peptidoglycan strands endolytically to terminate their elongation.</text>
</comment>
<dbReference type="GO" id="GO:0009252">
    <property type="term" value="P:peptidoglycan biosynthetic process"/>
    <property type="evidence" value="ECO:0007669"/>
    <property type="project" value="UniProtKB-UniRule"/>
</dbReference>
<accession>A0A2G6KF05</accession>
<evidence type="ECO:0000256" key="1">
    <source>
        <dbReference type="ARBA" id="ARBA00022475"/>
    </source>
</evidence>
<evidence type="ECO:0000256" key="5">
    <source>
        <dbReference type="ARBA" id="ARBA00023239"/>
    </source>
</evidence>
<keyword evidence="6 7" id="KW-0961">Cell wall biogenesis/degradation</keyword>
<feature type="site" description="Important for catalytic activity" evidence="7">
    <location>
        <position position="265"/>
    </location>
</feature>
<keyword evidence="4 7" id="KW-0472">Membrane</keyword>
<comment type="similarity">
    <text evidence="7">Belongs to the transglycosylase MltG family.</text>
</comment>
<evidence type="ECO:0000313" key="8">
    <source>
        <dbReference type="EMBL" id="PIE33970.1"/>
    </source>
</evidence>
<comment type="caution">
    <text evidence="8">The sequence shown here is derived from an EMBL/GenBank/DDBJ whole genome shotgun (WGS) entry which is preliminary data.</text>
</comment>
<keyword evidence="2 7" id="KW-0812">Transmembrane</keyword>
<dbReference type="InterPro" id="IPR003770">
    <property type="entry name" value="MLTG-like"/>
</dbReference>
<dbReference type="GO" id="GO:0071555">
    <property type="term" value="P:cell wall organization"/>
    <property type="evidence" value="ECO:0007669"/>
    <property type="project" value="UniProtKB-KW"/>
</dbReference>
<dbReference type="AlphaFoldDB" id="A0A2G6KF05"/>
<evidence type="ECO:0000256" key="2">
    <source>
        <dbReference type="ARBA" id="ARBA00022692"/>
    </source>
</evidence>
<dbReference type="EC" id="4.2.2.29" evidence="7"/>
<organism evidence="8 9">
    <name type="scientific">Ilumatobacter coccineus</name>
    <dbReference type="NCBI Taxonomy" id="467094"/>
    <lineage>
        <taxon>Bacteria</taxon>
        <taxon>Bacillati</taxon>
        <taxon>Actinomycetota</taxon>
        <taxon>Acidimicrobiia</taxon>
        <taxon>Acidimicrobiales</taxon>
        <taxon>Ilumatobacteraceae</taxon>
        <taxon>Ilumatobacter</taxon>
    </lineage>
</organism>
<name>A0A2G6KF05_9ACTN</name>
<feature type="transmembrane region" description="Helical" evidence="7">
    <location>
        <begin position="47"/>
        <end position="71"/>
    </location>
</feature>
<evidence type="ECO:0000256" key="3">
    <source>
        <dbReference type="ARBA" id="ARBA00022989"/>
    </source>
</evidence>
<evidence type="ECO:0000256" key="7">
    <source>
        <dbReference type="HAMAP-Rule" id="MF_02065"/>
    </source>
</evidence>
<dbReference type="Gene3D" id="3.30.1490.480">
    <property type="entry name" value="Endolytic murein transglycosylase"/>
    <property type="match status" value="1"/>
</dbReference>
<dbReference type="EMBL" id="PDSL01000023">
    <property type="protein sequence ID" value="PIE33970.1"/>
    <property type="molecule type" value="Genomic_DNA"/>
</dbReference>
<dbReference type="PANTHER" id="PTHR30518">
    <property type="entry name" value="ENDOLYTIC MUREIN TRANSGLYCOSYLASE"/>
    <property type="match status" value="1"/>
</dbReference>
<protein>
    <recommendedName>
        <fullName evidence="7">Endolytic murein transglycosylase</fullName>
        <ecNumber evidence="7">4.2.2.29</ecNumber>
    </recommendedName>
    <alternativeName>
        <fullName evidence="7">Peptidoglycan lytic transglycosylase</fullName>
    </alternativeName>
    <alternativeName>
        <fullName evidence="7">Peptidoglycan polymerization terminase</fullName>
    </alternativeName>
</protein>
<dbReference type="Gene3D" id="3.30.160.60">
    <property type="entry name" value="Classic Zinc Finger"/>
    <property type="match status" value="1"/>
</dbReference>
<dbReference type="NCBIfam" id="TIGR00247">
    <property type="entry name" value="endolytic transglycosylase MltG"/>
    <property type="match status" value="1"/>
</dbReference>
<proteinExistence type="inferred from homology"/>
<evidence type="ECO:0000256" key="4">
    <source>
        <dbReference type="ARBA" id="ARBA00023136"/>
    </source>
</evidence>
<comment type="catalytic activity">
    <reaction evidence="7">
        <text>a peptidoglycan chain = a peptidoglycan chain with N-acetyl-1,6-anhydromuramyl-[peptide] at the reducing end + a peptidoglycan chain with N-acetylglucosamine at the non-reducing end.</text>
        <dbReference type="EC" id="4.2.2.29"/>
    </reaction>
</comment>
<sequence>MAGFPSSSGFRVVITSSEAEWSVDEWDHPGEVPEVERLRQEHRLLKWIVWLAMAVVVALIISAGAVGWWYLGKTRAEPLPEDVIAFTVVESDSVEAVSDRLETLGLITDAGVFEWYVERQGGIELTPGFYEIPTGAHMGDVLQRLRTSPAETYQKITFPEGFTIVQMAERLAEKSPRLSVEGFIAAANSLTVPSQYRREGELSLEGLLFPDTYRVSNADNEAQIVERMVKIGERVAQQEDLVDGAAKLGLTPYEVIIVASMIEKEAKLDADRPKIARVIYNRLEDGMKLQIDATMLYGAPEGASISDLIKIESPYNTYVIDGLPPTPISNPGRASLRAALNPAPNPPAGDPVCQVLPNPTIGCRYLYYVLANEDGGHAFAVTAEQHLANVERARSRGLLG</sequence>
<dbReference type="PANTHER" id="PTHR30518:SF2">
    <property type="entry name" value="ENDOLYTIC MUREIN TRANSGLYCOSYLASE"/>
    <property type="match status" value="1"/>
</dbReference>